<dbReference type="InterPro" id="IPR030948">
    <property type="entry name" value="TAT_var_transloc_signal_dom"/>
</dbReference>
<dbReference type="AlphaFoldDB" id="A0A917LZE6"/>
<dbReference type="Gene3D" id="3.40.228.10">
    <property type="entry name" value="Dimethylsulfoxide Reductase, domain 2"/>
    <property type="match status" value="1"/>
</dbReference>
<proteinExistence type="predicted"/>
<gene>
    <name evidence="2" type="ORF">GCM10011585_04300</name>
</gene>
<accession>A0A917LZE6</accession>
<dbReference type="PROSITE" id="PS51379">
    <property type="entry name" value="4FE4S_FER_2"/>
    <property type="match status" value="2"/>
</dbReference>
<dbReference type="Gene3D" id="3.30.70.20">
    <property type="match status" value="2"/>
</dbReference>
<dbReference type="NCBIfam" id="TIGR04519">
    <property type="entry name" value="MoCo_extend_TAT"/>
    <property type="match status" value="1"/>
</dbReference>
<name>A0A917LZE6_9BACT</name>
<dbReference type="EMBL" id="BMGT01000001">
    <property type="protein sequence ID" value="GGG65719.1"/>
    <property type="molecule type" value="Genomic_DNA"/>
</dbReference>
<sequence length="1078" mass="117375">MKTTRNKTTGIKTAGIGTEQTMAETKAPVEAQPVVVTQIAPAKLTLAEVRAKLDGKTGRRFWKNLDELAETPAFHELMAEEFPRQSGSTEWVDAVSRRGFLKVMGASLALAGMAGCTKQPDEPIFPYVKQPEDLILGKPMYFASAHPFPTGAIPVLIKSDAFRPIKVDGNPEHPVSKGKSDAFTQGTLLDLYDPDRSQHVLSRGQNSSFGSFQQAFASAIKKTNGGQGVYFLSETITSPTLAEQWKQVQTAYPQAKLVQWEPVNSDSSRAASKAAFGSYTDAQYKLENADVILSLDADFLGGIAFPGFLPMAAAYAERHRYEAGKQINRMYVVETMPTVTGFKAEHRLALKPSDVVAFAQGLVKGAAPQGLDADQQKFFTALLDDLRKNNGKVVVIPGEQAPAAVHAAAYALNASLGAVGKTVVYTETVNPIPSEQVADLKALVADMNAGKVQWLVMLGVNPVYAAPADLNFLDAFNKVPNTVHLGNHVDETGAISLWHINKAHYLESWSDARAYNGTISIIQPMIAPLYGGKSAHDVFQSLLANPQLSAYDVVLANAKTYIKGDFATSWRKALHDGWVADTAFTPKTGAPAGNAMPFIAPAAASSGYEIAFRPDPSLYDGRYANVGWLQELPKQVTNLSWDNAALMSMGTMANLNVEETDLIEIELDGRKVTAPVLMAPGHPDGAITVHLGFGRQAEAGRVGAGVGFDAYKLRTADAPYYQGGGTAKKSGSGYDLCVTKVHNIEHRGSFAQHDLDKKLFDTSGTYSLAGHEAMERSIIRYATVAEVEKNPNFAHDEMGKDSSGTLIGKVGYAPQGDKPGRDETFFPDNWHYDKKDPATLKVQNAWGMAVDLNSCIGCNACIVSCYAENNIAVVGREQVKIGRNMQWLRIDTYFEGDLHAPKAHFQPMACQHCENAGCEQVCPVGATVHTPEGLNTMVYNRCVGTRYCSNNCAYKVRRFNFLLYSDYDTESLKFMRNPDVTVRSRGVMEKCSYCIQRIEAAKIQADIENRQIADGDIITACQQACPTDAIVFGNINDKTSKVAKRKAEERDYQVLADLNYRPRTTYTAGVINPNPELA</sequence>
<dbReference type="CDD" id="cd02784">
    <property type="entry name" value="MopB_CT_PHLH"/>
    <property type="match status" value="1"/>
</dbReference>
<dbReference type="SUPFAM" id="SSF53706">
    <property type="entry name" value="Formate dehydrogenase/DMSO reductase, domains 1-3"/>
    <property type="match status" value="1"/>
</dbReference>
<reference evidence="2" key="2">
    <citation type="submission" date="2020-09" db="EMBL/GenBank/DDBJ databases">
        <authorList>
            <person name="Sun Q."/>
            <person name="Zhou Y."/>
        </authorList>
    </citation>
    <scope>NUCLEOTIDE SEQUENCE</scope>
    <source>
        <strain evidence="2">CGMCC 1.12997</strain>
    </source>
</reference>
<dbReference type="CDD" id="cd10551">
    <property type="entry name" value="PsrB"/>
    <property type="match status" value="1"/>
</dbReference>
<organism evidence="2 3">
    <name type="scientific">Edaphobacter dinghuensis</name>
    <dbReference type="NCBI Taxonomy" id="1560005"/>
    <lineage>
        <taxon>Bacteria</taxon>
        <taxon>Pseudomonadati</taxon>
        <taxon>Acidobacteriota</taxon>
        <taxon>Terriglobia</taxon>
        <taxon>Terriglobales</taxon>
        <taxon>Acidobacteriaceae</taxon>
        <taxon>Edaphobacter</taxon>
    </lineage>
</organism>
<keyword evidence="3" id="KW-1185">Reference proteome</keyword>
<feature type="domain" description="4Fe-4S ferredoxin-type" evidence="1">
    <location>
        <begin position="901"/>
        <end position="932"/>
    </location>
</feature>
<evidence type="ECO:0000313" key="2">
    <source>
        <dbReference type="EMBL" id="GGG65719.1"/>
    </source>
</evidence>
<dbReference type="RefSeq" id="WP_188552497.1">
    <property type="nucleotide sequence ID" value="NZ_JAGSYJ010000001.1"/>
</dbReference>
<dbReference type="Gene3D" id="3.40.50.740">
    <property type="match status" value="1"/>
</dbReference>
<reference evidence="2" key="1">
    <citation type="journal article" date="2014" name="Int. J. Syst. Evol. Microbiol.">
        <title>Complete genome sequence of Corynebacterium casei LMG S-19264T (=DSM 44701T), isolated from a smear-ripened cheese.</title>
        <authorList>
            <consortium name="US DOE Joint Genome Institute (JGI-PGF)"/>
            <person name="Walter F."/>
            <person name="Albersmeier A."/>
            <person name="Kalinowski J."/>
            <person name="Ruckert C."/>
        </authorList>
    </citation>
    <scope>NUCLEOTIDE SEQUENCE</scope>
    <source>
        <strain evidence="2">CGMCC 1.12997</strain>
    </source>
</reference>
<dbReference type="SUPFAM" id="SSF54862">
    <property type="entry name" value="4Fe-4S ferredoxins"/>
    <property type="match status" value="1"/>
</dbReference>
<dbReference type="InterPro" id="IPR017896">
    <property type="entry name" value="4Fe4S_Fe-S-bd"/>
</dbReference>
<dbReference type="Pfam" id="PF12838">
    <property type="entry name" value="Fer4_7"/>
    <property type="match status" value="1"/>
</dbReference>
<feature type="domain" description="4Fe-4S ferredoxin-type" evidence="1">
    <location>
        <begin position="846"/>
        <end position="876"/>
    </location>
</feature>
<protein>
    <submittedName>
        <fullName evidence="2">Molybdopterin oxidoreductase</fullName>
    </submittedName>
</protein>
<dbReference type="Gene3D" id="3.30.2070.10">
    <property type="entry name" value="Formate dehydrogenase/DMSO reductase"/>
    <property type="match status" value="1"/>
</dbReference>
<evidence type="ECO:0000259" key="1">
    <source>
        <dbReference type="PROSITE" id="PS51379"/>
    </source>
</evidence>
<evidence type="ECO:0000313" key="3">
    <source>
        <dbReference type="Proteomes" id="UP000647241"/>
    </source>
</evidence>
<comment type="caution">
    <text evidence="2">The sequence shown here is derived from an EMBL/GenBank/DDBJ whole genome shotgun (WGS) entry which is preliminary data.</text>
</comment>
<dbReference type="Proteomes" id="UP000647241">
    <property type="component" value="Unassembled WGS sequence"/>
</dbReference>
<dbReference type="PANTHER" id="PTHR42783">
    <property type="entry name" value="GLUTAMATE SYNTHASE [NADPH] SMALL CHAIN"/>
    <property type="match status" value="1"/>
</dbReference>
<dbReference type="PANTHER" id="PTHR42783:SF3">
    <property type="entry name" value="GLUTAMATE SYNTHASE [NADPH] SMALL CHAIN-RELATED"/>
    <property type="match status" value="1"/>
</dbReference>